<protein>
    <recommendedName>
        <fullName evidence="1">Fibronectin type-III domain-containing protein</fullName>
    </recommendedName>
</protein>
<feature type="domain" description="Fibronectin type-III" evidence="1">
    <location>
        <begin position="3"/>
        <end position="99"/>
    </location>
</feature>
<dbReference type="EMBL" id="VSWD01000002">
    <property type="protein sequence ID" value="KAK3107755.1"/>
    <property type="molecule type" value="Genomic_DNA"/>
</dbReference>
<organism evidence="2 3">
    <name type="scientific">Pinctada imbricata</name>
    <name type="common">Atlantic pearl-oyster</name>
    <name type="synonym">Pinctada martensii</name>
    <dbReference type="NCBI Taxonomy" id="66713"/>
    <lineage>
        <taxon>Eukaryota</taxon>
        <taxon>Metazoa</taxon>
        <taxon>Spiralia</taxon>
        <taxon>Lophotrochozoa</taxon>
        <taxon>Mollusca</taxon>
        <taxon>Bivalvia</taxon>
        <taxon>Autobranchia</taxon>
        <taxon>Pteriomorphia</taxon>
        <taxon>Pterioida</taxon>
        <taxon>Pterioidea</taxon>
        <taxon>Pteriidae</taxon>
        <taxon>Pinctada</taxon>
    </lineage>
</organism>
<sequence>MFVPKILKICPTDGSDQLYIEWTTPEPSVKPVVVGYILAYRRSDLDLNYSSRTLIGRHVCSTVIPCSRVSQRYDVKISAFNFRQFGDFSIPVTWSAIDLLPRPRISKISSTENGHGIQIQWKVILEYILFFTDEDLLSETRG</sequence>
<dbReference type="InterPro" id="IPR013783">
    <property type="entry name" value="Ig-like_fold"/>
</dbReference>
<proteinExistence type="predicted"/>
<dbReference type="PROSITE" id="PS50853">
    <property type="entry name" value="FN3"/>
    <property type="match status" value="1"/>
</dbReference>
<dbReference type="SUPFAM" id="SSF49265">
    <property type="entry name" value="Fibronectin type III"/>
    <property type="match status" value="1"/>
</dbReference>
<gene>
    <name evidence="2" type="ORF">FSP39_021592</name>
</gene>
<comment type="caution">
    <text evidence="2">The sequence shown here is derived from an EMBL/GenBank/DDBJ whole genome shotgun (WGS) entry which is preliminary data.</text>
</comment>
<dbReference type="InterPro" id="IPR003961">
    <property type="entry name" value="FN3_dom"/>
</dbReference>
<keyword evidence="3" id="KW-1185">Reference proteome</keyword>
<accession>A0AA88YWJ9</accession>
<dbReference type="CDD" id="cd00063">
    <property type="entry name" value="FN3"/>
    <property type="match status" value="1"/>
</dbReference>
<dbReference type="AlphaFoldDB" id="A0AA88YWJ9"/>
<reference evidence="2" key="1">
    <citation type="submission" date="2019-08" db="EMBL/GenBank/DDBJ databases">
        <title>The improved chromosome-level genome for the pearl oyster Pinctada fucata martensii using PacBio sequencing and Hi-C.</title>
        <authorList>
            <person name="Zheng Z."/>
        </authorList>
    </citation>
    <scope>NUCLEOTIDE SEQUENCE</scope>
    <source>
        <strain evidence="2">ZZ-2019</strain>
        <tissue evidence="2">Adductor muscle</tissue>
    </source>
</reference>
<dbReference type="Proteomes" id="UP001186944">
    <property type="component" value="Unassembled WGS sequence"/>
</dbReference>
<name>A0AA88YWJ9_PINIB</name>
<evidence type="ECO:0000313" key="2">
    <source>
        <dbReference type="EMBL" id="KAK3107755.1"/>
    </source>
</evidence>
<evidence type="ECO:0000313" key="3">
    <source>
        <dbReference type="Proteomes" id="UP001186944"/>
    </source>
</evidence>
<dbReference type="Gene3D" id="2.60.40.10">
    <property type="entry name" value="Immunoglobulins"/>
    <property type="match status" value="1"/>
</dbReference>
<dbReference type="InterPro" id="IPR036116">
    <property type="entry name" value="FN3_sf"/>
</dbReference>
<evidence type="ECO:0000259" key="1">
    <source>
        <dbReference type="PROSITE" id="PS50853"/>
    </source>
</evidence>